<accession>A0AAW5KCF9</accession>
<evidence type="ECO:0000313" key="2">
    <source>
        <dbReference type="EMBL" id="MCQ4948659.1"/>
    </source>
</evidence>
<proteinExistence type="predicted"/>
<dbReference type="EMBL" id="JANGAB010000001">
    <property type="protein sequence ID" value="MCQ4948659.1"/>
    <property type="molecule type" value="Genomic_DNA"/>
</dbReference>
<evidence type="ECO:0000256" key="1">
    <source>
        <dbReference type="SAM" id="SignalP"/>
    </source>
</evidence>
<sequence>MKKRFLLMGAALVLVAATAVGGSLAAGQIEGDRAVGAPLAATTLQIGWADGQTRSPAAEYQLSQPVMPGDTVALADATGKAGVYSVQNTGSVAAYVRVTVTKYWADEEGEGKGKRTDLDGSAIQVSAPADSGWLESDPPFSSGETQTFYFRRPISPQEASEDLLQSLAVDAALGNEYTDKTIRLEAVAEGVQFAGAAHGDVNQKGILTSWGVLAQLDESGNITAIEQ</sequence>
<dbReference type="AlphaFoldDB" id="A0AAW5KCF9"/>
<gene>
    <name evidence="2" type="ORF">NE646_03100</name>
</gene>
<feature type="signal peptide" evidence="1">
    <location>
        <begin position="1"/>
        <end position="25"/>
    </location>
</feature>
<dbReference type="Proteomes" id="UP001205063">
    <property type="component" value="Unassembled WGS sequence"/>
</dbReference>
<keyword evidence="1" id="KW-0732">Signal</keyword>
<organism evidence="2 3">
    <name type="scientific">Bittarella massiliensis</name>
    <name type="common">ex Durand et al. 2017</name>
    <dbReference type="NCBI Taxonomy" id="1720313"/>
    <lineage>
        <taxon>Bacteria</taxon>
        <taxon>Bacillati</taxon>
        <taxon>Bacillota</taxon>
        <taxon>Clostridia</taxon>
        <taxon>Eubacteriales</taxon>
        <taxon>Oscillospiraceae</taxon>
        <taxon>Bittarella (ex Durand et al. 2017)</taxon>
    </lineage>
</organism>
<protein>
    <recommendedName>
        <fullName evidence="4">BIG2 domain-containing protein</fullName>
    </recommendedName>
</protein>
<reference evidence="2" key="1">
    <citation type="submission" date="2022-06" db="EMBL/GenBank/DDBJ databases">
        <title>Isolation of gut microbiota from human fecal samples.</title>
        <authorList>
            <person name="Pamer E.G."/>
            <person name="Barat B."/>
            <person name="Waligurski E."/>
            <person name="Medina S."/>
            <person name="Paddock L."/>
            <person name="Mostad J."/>
        </authorList>
    </citation>
    <scope>NUCLEOTIDE SEQUENCE</scope>
    <source>
        <strain evidence="2">DFI.7.96</strain>
    </source>
</reference>
<evidence type="ECO:0000313" key="3">
    <source>
        <dbReference type="Proteomes" id="UP001205063"/>
    </source>
</evidence>
<dbReference type="RefSeq" id="WP_185915362.1">
    <property type="nucleotide sequence ID" value="NZ_JACMSD010000003.1"/>
</dbReference>
<evidence type="ECO:0008006" key="4">
    <source>
        <dbReference type="Google" id="ProtNLM"/>
    </source>
</evidence>
<comment type="caution">
    <text evidence="2">The sequence shown here is derived from an EMBL/GenBank/DDBJ whole genome shotgun (WGS) entry which is preliminary data.</text>
</comment>
<feature type="chain" id="PRO_5043319152" description="BIG2 domain-containing protein" evidence="1">
    <location>
        <begin position="26"/>
        <end position="227"/>
    </location>
</feature>
<name>A0AAW5KCF9_9FIRM</name>